<organism evidence="2 3">
    <name type="scientific">Kwoniella shivajii</name>
    <dbReference type="NCBI Taxonomy" id="564305"/>
    <lineage>
        <taxon>Eukaryota</taxon>
        <taxon>Fungi</taxon>
        <taxon>Dikarya</taxon>
        <taxon>Basidiomycota</taxon>
        <taxon>Agaricomycotina</taxon>
        <taxon>Tremellomycetes</taxon>
        <taxon>Tremellales</taxon>
        <taxon>Cryptococcaceae</taxon>
        <taxon>Kwoniella</taxon>
    </lineage>
</organism>
<evidence type="ECO:0000256" key="1">
    <source>
        <dbReference type="SAM" id="MobiDB-lite"/>
    </source>
</evidence>
<feature type="compositionally biased region" description="Low complexity" evidence="1">
    <location>
        <begin position="11"/>
        <end position="22"/>
    </location>
</feature>
<accession>A0ABZ1CUB9</accession>
<reference evidence="2 3" key="1">
    <citation type="submission" date="2024-01" db="EMBL/GenBank/DDBJ databases">
        <title>Comparative genomics of Cryptococcus and Kwoniella reveals pathogenesis evolution and contrasting modes of karyotype evolution via chromosome fusion or intercentromeric recombination.</title>
        <authorList>
            <person name="Coelho M.A."/>
            <person name="David-Palma M."/>
            <person name="Shea T."/>
            <person name="Bowers K."/>
            <person name="McGinley-Smith S."/>
            <person name="Mohammad A.W."/>
            <person name="Gnirke A."/>
            <person name="Yurkov A.M."/>
            <person name="Nowrousian M."/>
            <person name="Sun S."/>
            <person name="Cuomo C.A."/>
            <person name="Heitman J."/>
        </authorList>
    </citation>
    <scope>NUCLEOTIDE SEQUENCE [LARGE SCALE GENOMIC DNA]</scope>
    <source>
        <strain evidence="2">CBS 11374</strain>
    </source>
</reference>
<feature type="compositionally biased region" description="Acidic residues" evidence="1">
    <location>
        <begin position="77"/>
        <end position="89"/>
    </location>
</feature>
<name>A0ABZ1CUB9_9TREE</name>
<sequence>MASFPISSPRGSLSGLSGDISPDSPPPKPPRLSRSEVATYWNIVQDLESNEEHDLAWKLSRPTRSAQSHSHIVTDPENGEGDIIENQDEDGMRIDEARQHRSISRPRRVDGLSFTPSYQDEHNSTFKNRDKGKNKRKRGSAQWDERDSTKWPLSINQLHSNSISKENNIDTLKDNIISFASSYIRLNNLLPPSKPTVPKNNDNDNNNQRKSSTSTNRNRNTKTNKSMNEDEIVDMDIEDGGLSDNLGQSTVEILNKTLISLAILRPAELGKNRKLMSTINWNGVLSASTLGSKDTYRYSLARKANKRLRDMYRVEERDVLKHRLDILQPTGTPSESLLESLYDSVLPKKSSAARPHQSKTELEKRAEKRRIKEKAKIPQVNEQTLNISLDNGEKRSSKRTKRT</sequence>
<gene>
    <name evidence="2" type="ORF">IL334_001874</name>
</gene>
<feature type="compositionally biased region" description="Polar residues" evidence="1">
    <location>
        <begin position="380"/>
        <end position="389"/>
    </location>
</feature>
<feature type="compositionally biased region" description="Basic and acidic residues" evidence="1">
    <location>
        <begin position="119"/>
        <end position="131"/>
    </location>
</feature>
<feature type="region of interest" description="Disordered" evidence="1">
    <location>
        <begin position="58"/>
        <end position="148"/>
    </location>
</feature>
<feature type="compositionally biased region" description="Low complexity" evidence="1">
    <location>
        <begin position="203"/>
        <end position="226"/>
    </location>
</feature>
<feature type="compositionally biased region" description="Basic and acidic residues" evidence="1">
    <location>
        <begin position="90"/>
        <end position="99"/>
    </location>
</feature>
<dbReference type="EMBL" id="CP141882">
    <property type="protein sequence ID" value="WRT64934.1"/>
    <property type="molecule type" value="Genomic_DNA"/>
</dbReference>
<feature type="compositionally biased region" description="Polar residues" evidence="1">
    <location>
        <begin position="62"/>
        <end position="71"/>
    </location>
</feature>
<feature type="region of interest" description="Disordered" evidence="1">
    <location>
        <begin position="1"/>
        <end position="34"/>
    </location>
</feature>
<proteinExistence type="predicted"/>
<feature type="region of interest" description="Disordered" evidence="1">
    <location>
        <begin position="190"/>
        <end position="232"/>
    </location>
</feature>
<protein>
    <recommendedName>
        <fullName evidence="4">Rrn9 domain-containing protein</fullName>
    </recommendedName>
</protein>
<evidence type="ECO:0000313" key="3">
    <source>
        <dbReference type="Proteomes" id="UP001329825"/>
    </source>
</evidence>
<evidence type="ECO:0000313" key="2">
    <source>
        <dbReference type="EMBL" id="WRT64934.1"/>
    </source>
</evidence>
<feature type="compositionally biased region" description="Polar residues" evidence="1">
    <location>
        <begin position="1"/>
        <end position="10"/>
    </location>
</feature>
<dbReference type="Proteomes" id="UP001329825">
    <property type="component" value="Chromosome 2"/>
</dbReference>
<keyword evidence="3" id="KW-1185">Reference proteome</keyword>
<evidence type="ECO:0008006" key="4">
    <source>
        <dbReference type="Google" id="ProtNLM"/>
    </source>
</evidence>
<dbReference type="RefSeq" id="XP_062789674.1">
    <property type="nucleotide sequence ID" value="XM_062933623.1"/>
</dbReference>
<dbReference type="GeneID" id="87954005"/>
<feature type="region of interest" description="Disordered" evidence="1">
    <location>
        <begin position="348"/>
        <end position="403"/>
    </location>
</feature>